<dbReference type="SUPFAM" id="SSF53756">
    <property type="entry name" value="UDP-Glycosyltransferase/glycogen phosphorylase"/>
    <property type="match status" value="1"/>
</dbReference>
<dbReference type="Pfam" id="PF04464">
    <property type="entry name" value="Glyphos_transf"/>
    <property type="match status" value="1"/>
</dbReference>
<evidence type="ECO:0000256" key="1">
    <source>
        <dbReference type="ARBA" id="ARBA00004202"/>
    </source>
</evidence>
<evidence type="ECO:0000256" key="2">
    <source>
        <dbReference type="ARBA" id="ARBA00010488"/>
    </source>
</evidence>
<gene>
    <name evidence="7" type="ORF">H9871_06675</name>
</gene>
<dbReference type="PANTHER" id="PTHR37316">
    <property type="entry name" value="TEICHOIC ACID GLYCEROL-PHOSPHATE PRIMASE"/>
    <property type="match status" value="1"/>
</dbReference>
<evidence type="ECO:0000256" key="4">
    <source>
        <dbReference type="ARBA" id="ARBA00022679"/>
    </source>
</evidence>
<reference evidence="7" key="1">
    <citation type="journal article" date="2021" name="PeerJ">
        <title>Extensive microbial diversity within the chicken gut microbiome revealed by metagenomics and culture.</title>
        <authorList>
            <person name="Gilroy R."/>
            <person name="Ravi A."/>
            <person name="Getino M."/>
            <person name="Pursley I."/>
            <person name="Horton D.L."/>
            <person name="Alikhan N.F."/>
            <person name="Baker D."/>
            <person name="Gharbi K."/>
            <person name="Hall N."/>
            <person name="Watson M."/>
            <person name="Adriaenssens E.M."/>
            <person name="Foster-Nyarko E."/>
            <person name="Jarju S."/>
            <person name="Secka A."/>
            <person name="Antonio M."/>
            <person name="Oren A."/>
            <person name="Chaudhuri R.R."/>
            <person name="La Ragione R."/>
            <person name="Hildebrand F."/>
            <person name="Pallen M.J."/>
        </authorList>
    </citation>
    <scope>NUCLEOTIDE SEQUENCE</scope>
    <source>
        <strain evidence="7">ChiHejej3B27-3195</strain>
    </source>
</reference>
<dbReference type="InterPro" id="IPR043149">
    <property type="entry name" value="TagF_N"/>
</dbReference>
<organism evidence="7 8">
    <name type="scientific">Candidatus Nesterenkonia stercoripullorum</name>
    <dbReference type="NCBI Taxonomy" id="2838701"/>
    <lineage>
        <taxon>Bacteria</taxon>
        <taxon>Bacillati</taxon>
        <taxon>Actinomycetota</taxon>
        <taxon>Actinomycetes</taxon>
        <taxon>Micrococcales</taxon>
        <taxon>Micrococcaceae</taxon>
        <taxon>Nesterenkonia</taxon>
    </lineage>
</organism>
<proteinExistence type="inferred from homology"/>
<dbReference type="Gene3D" id="3.40.50.11820">
    <property type="match status" value="1"/>
</dbReference>
<dbReference type="InterPro" id="IPR007554">
    <property type="entry name" value="Glycerophosphate_synth"/>
</dbReference>
<comment type="caution">
    <text evidence="7">The sequence shown here is derived from an EMBL/GenBank/DDBJ whole genome shotgun (WGS) entry which is preliminary data.</text>
</comment>
<dbReference type="Gene3D" id="3.40.50.12580">
    <property type="match status" value="1"/>
</dbReference>
<dbReference type="Proteomes" id="UP000824151">
    <property type="component" value="Unassembled WGS sequence"/>
</dbReference>
<keyword evidence="5" id="KW-0777">Teichoic acid biosynthesis</keyword>
<protein>
    <submittedName>
        <fullName evidence="7">CDP-glycerol glycerophosphotransferase family protein</fullName>
    </submittedName>
</protein>
<name>A0A9D1USV2_9MICC</name>
<dbReference type="GO" id="GO:0005886">
    <property type="term" value="C:plasma membrane"/>
    <property type="evidence" value="ECO:0007669"/>
    <property type="project" value="UniProtKB-SubCell"/>
</dbReference>
<evidence type="ECO:0000256" key="5">
    <source>
        <dbReference type="ARBA" id="ARBA00022944"/>
    </source>
</evidence>
<keyword evidence="6" id="KW-0472">Membrane</keyword>
<dbReference type="InterPro" id="IPR051612">
    <property type="entry name" value="Teichoic_Acid_Biosynth"/>
</dbReference>
<dbReference type="PANTHER" id="PTHR37316:SF1">
    <property type="entry name" value="TEICHOIC ACID GLYCEROL-PHOSPHATE PRIMASE"/>
    <property type="match status" value="1"/>
</dbReference>
<keyword evidence="4" id="KW-0808">Transferase</keyword>
<dbReference type="GO" id="GO:0047355">
    <property type="term" value="F:CDP-glycerol glycerophosphotransferase activity"/>
    <property type="evidence" value="ECO:0007669"/>
    <property type="project" value="InterPro"/>
</dbReference>
<dbReference type="EMBL" id="DXGD01000245">
    <property type="protein sequence ID" value="HIW99811.1"/>
    <property type="molecule type" value="Genomic_DNA"/>
</dbReference>
<reference evidence="7" key="2">
    <citation type="submission" date="2021-04" db="EMBL/GenBank/DDBJ databases">
        <authorList>
            <person name="Gilroy R."/>
        </authorList>
    </citation>
    <scope>NUCLEOTIDE SEQUENCE</scope>
    <source>
        <strain evidence="7">ChiHejej3B27-3195</strain>
    </source>
</reference>
<dbReference type="GO" id="GO:0019350">
    <property type="term" value="P:teichoic acid biosynthetic process"/>
    <property type="evidence" value="ECO:0007669"/>
    <property type="project" value="UniProtKB-KW"/>
</dbReference>
<evidence type="ECO:0000256" key="6">
    <source>
        <dbReference type="ARBA" id="ARBA00023136"/>
    </source>
</evidence>
<dbReference type="InterPro" id="IPR043148">
    <property type="entry name" value="TagF_C"/>
</dbReference>
<sequence length="377" mass="41542">MRQQLFPPALAGLIGGARLLYAGLKRLPLQKKVVLITRQPKRVSEDFTALSEAIHAAHPRYKVVILKHQKLRPSYAIQAVQEMYHLATCHACLVDGYIIPVSVLSHRPGLPVGQVWHALGAVKKFGHATSGMAEGTDPAVAAVMQMHQNYTFIAASGDVPAGIYQEAFGVARETIEPLGMPRVDSILNPAVRAQRRRAVLRAFPQLSQGKVVLYAPTFRRGHQVHYHQLSDAFPHGESHLVVLPHPSDKSAIPEDTPMIVGDSFGPLDWLSVADVVITDYSAITYEAALHDVPLVFWPYDLDLYEEARGLALDYAQEMPGPVVTSAEEAVDQAISASSPDYRAFRARHLNYVTDQEGNLPEHPPQCTQRIIARLNLS</sequence>
<evidence type="ECO:0000256" key="3">
    <source>
        <dbReference type="ARBA" id="ARBA00022475"/>
    </source>
</evidence>
<dbReference type="AlphaFoldDB" id="A0A9D1USV2"/>
<keyword evidence="3" id="KW-1003">Cell membrane</keyword>
<accession>A0A9D1USV2</accession>
<evidence type="ECO:0000313" key="7">
    <source>
        <dbReference type="EMBL" id="HIW99811.1"/>
    </source>
</evidence>
<comment type="subcellular location">
    <subcellularLocation>
        <location evidence="1">Cell membrane</location>
        <topology evidence="1">Peripheral membrane protein</topology>
    </subcellularLocation>
</comment>
<evidence type="ECO:0000313" key="8">
    <source>
        <dbReference type="Proteomes" id="UP000824151"/>
    </source>
</evidence>
<comment type="similarity">
    <text evidence="2">Belongs to the CDP-glycerol glycerophosphotransferase family.</text>
</comment>